<proteinExistence type="predicted"/>
<dbReference type="Proteomes" id="UP000248044">
    <property type="component" value="Chromosome"/>
</dbReference>
<keyword evidence="1" id="KW-1133">Transmembrane helix</keyword>
<feature type="transmembrane region" description="Helical" evidence="1">
    <location>
        <begin position="9"/>
        <end position="34"/>
    </location>
</feature>
<keyword evidence="1" id="KW-0812">Transmembrane</keyword>
<evidence type="ECO:0008006" key="4">
    <source>
        <dbReference type="Google" id="ProtNLM"/>
    </source>
</evidence>
<feature type="transmembrane region" description="Helical" evidence="1">
    <location>
        <begin position="144"/>
        <end position="161"/>
    </location>
</feature>
<dbReference type="RefSeq" id="WP_110270115.1">
    <property type="nucleotide sequence ID" value="NZ_CP029289.2"/>
</dbReference>
<sequence length="754" mass="86163">MKYNIIEILFVLALTVITPIVALHYLIFHVGFIYNRDSYPAFYQNGPQTALSLLTFPQVIDNSYIPIVILLYFKIISPMVADWVSYLIFPFAISIPSMYWASRHFLKKFEKLDFWRTLSISMIIAFLYAVTPTAFYFSHWSNYAGFYALLPALIAGVDYSIDKKSPIALAFFSSLTTTDPRGFVFTLFIVITMLIFRKNAKIFLISIPFYILINIRLFLYLFINFHQYSTISFSISQEQLWLNYLNYPLLDSMRGLGLFRPLVPFYSGNKELDFIFSFSMIETGILGYIFINNKKKNIATYLLIIYLILVLVISSYFPFFGNSIQLNVLYPLLNYLSNGWAYQYLWIFLPTYLSEMVLAPIFLLSALVLAKLSKNKLLIPLMIFIIVSQLAFSAPTIASGNYFNNYLPQTPPQSLIQVADFLENHGEGNVITLGNVNPDIKNFYGVLPREISLPFNILEYNNTAKILNAFGVQYVVTPQDFNFNQNDFKEVFNNNEFIIYQNEDFNYKINSPIYLYNFPQDVEYLNNSNALPFYLMYSIPPKYLGGIIGNYTQAEYIAFKAYKAGIYPINLKVKHLPSPTNFTNSIPVNVNDINILSNYPGISFITVGSPSSLNIKVKPGFYTVIIEYITTLNGGTFCLSNGSVKLGVSTSSFYNNINFTILGNISTNGNLTLSFRGNYQSYLLGIILVPKNENFNVDSHVDSQNITSLSYSGNGLGRIYGEEDKESLIPIYINVITFLIVIFIVLQNRLHFPF</sequence>
<feature type="transmembrane region" description="Helical" evidence="1">
    <location>
        <begin position="377"/>
        <end position="398"/>
    </location>
</feature>
<feature type="transmembrane region" description="Helical" evidence="1">
    <location>
        <begin position="728"/>
        <end position="746"/>
    </location>
</feature>
<dbReference type="OrthoDB" id="37066at2157"/>
<feature type="transmembrane region" description="Helical" evidence="1">
    <location>
        <begin position="341"/>
        <end position="370"/>
    </location>
</feature>
<feature type="transmembrane region" description="Helical" evidence="1">
    <location>
        <begin position="80"/>
        <end position="102"/>
    </location>
</feature>
<dbReference type="GeneID" id="36831718"/>
<feature type="transmembrane region" description="Helical" evidence="1">
    <location>
        <begin position="274"/>
        <end position="291"/>
    </location>
</feature>
<accession>A0A2U9IE76</accession>
<feature type="transmembrane region" description="Helical" evidence="1">
    <location>
        <begin position="298"/>
        <end position="321"/>
    </location>
</feature>
<keyword evidence="1" id="KW-0472">Membrane</keyword>
<evidence type="ECO:0000313" key="2">
    <source>
        <dbReference type="EMBL" id="AWR94234.1"/>
    </source>
</evidence>
<dbReference type="KEGG" id="abri:DFR85_06140"/>
<gene>
    <name evidence="2" type="ORF">DFR85_06140</name>
</gene>
<feature type="transmembrane region" description="Helical" evidence="1">
    <location>
        <begin position="114"/>
        <end position="137"/>
    </location>
</feature>
<dbReference type="EMBL" id="CP029289">
    <property type="protein sequence ID" value="AWR94234.1"/>
    <property type="molecule type" value="Genomic_DNA"/>
</dbReference>
<feature type="transmembrane region" description="Helical" evidence="1">
    <location>
        <begin position="181"/>
        <end position="196"/>
    </location>
</feature>
<evidence type="ECO:0000313" key="3">
    <source>
        <dbReference type="Proteomes" id="UP000248044"/>
    </source>
</evidence>
<protein>
    <recommendedName>
        <fullName evidence="4">DUF2079 domain-containing protein</fullName>
    </recommendedName>
</protein>
<dbReference type="AlphaFoldDB" id="A0A2U9IE76"/>
<evidence type="ECO:0000256" key="1">
    <source>
        <dbReference type="SAM" id="Phobius"/>
    </source>
</evidence>
<reference evidence="2 3" key="1">
    <citation type="submission" date="2018-05" db="EMBL/GenBank/DDBJ databases">
        <title>Complete Genome Sequences of Extremely Thermoacidophilic, Metal-Mobilizing Type-Strain Members of the Archaeal Family Sulfolobaceae: Acidianus brierleyi DSM-1651T, Acidianus sulfidivorans DSM-18786T, Metallosphaera hakonensis DSM-7519T, and Metallosphaera prunae DSM-10039T.</title>
        <authorList>
            <person name="Counts J.A."/>
            <person name="Kelly R.M."/>
        </authorList>
    </citation>
    <scope>NUCLEOTIDE SEQUENCE [LARGE SCALE GENOMIC DNA]</scope>
    <source>
        <strain evidence="2 3">DSM 1651</strain>
    </source>
</reference>
<organism evidence="2 3">
    <name type="scientific">Acidianus brierleyi</name>
    <dbReference type="NCBI Taxonomy" id="41673"/>
    <lineage>
        <taxon>Archaea</taxon>
        <taxon>Thermoproteota</taxon>
        <taxon>Thermoprotei</taxon>
        <taxon>Sulfolobales</taxon>
        <taxon>Sulfolobaceae</taxon>
        <taxon>Acidianus</taxon>
    </lineage>
</organism>
<keyword evidence="3" id="KW-1185">Reference proteome</keyword>
<name>A0A2U9IE76_9CREN</name>
<feature type="transmembrane region" description="Helical" evidence="1">
    <location>
        <begin position="203"/>
        <end position="223"/>
    </location>
</feature>
<feature type="transmembrane region" description="Helical" evidence="1">
    <location>
        <begin position="54"/>
        <end position="73"/>
    </location>
</feature>